<gene>
    <name evidence="1" type="ORF">DPMN_027993</name>
</gene>
<organism evidence="1 2">
    <name type="scientific">Dreissena polymorpha</name>
    <name type="common">Zebra mussel</name>
    <name type="synonym">Mytilus polymorpha</name>
    <dbReference type="NCBI Taxonomy" id="45954"/>
    <lineage>
        <taxon>Eukaryota</taxon>
        <taxon>Metazoa</taxon>
        <taxon>Spiralia</taxon>
        <taxon>Lophotrochozoa</taxon>
        <taxon>Mollusca</taxon>
        <taxon>Bivalvia</taxon>
        <taxon>Autobranchia</taxon>
        <taxon>Heteroconchia</taxon>
        <taxon>Euheterodonta</taxon>
        <taxon>Imparidentia</taxon>
        <taxon>Neoheterodontei</taxon>
        <taxon>Myida</taxon>
        <taxon>Dreissenoidea</taxon>
        <taxon>Dreissenidae</taxon>
        <taxon>Dreissena</taxon>
    </lineage>
</organism>
<reference evidence="1" key="2">
    <citation type="submission" date="2020-11" db="EMBL/GenBank/DDBJ databases">
        <authorList>
            <person name="McCartney M.A."/>
            <person name="Auch B."/>
            <person name="Kono T."/>
            <person name="Mallez S."/>
            <person name="Becker A."/>
            <person name="Gohl D.M."/>
            <person name="Silverstein K.A.T."/>
            <person name="Koren S."/>
            <person name="Bechman K.B."/>
            <person name="Herman A."/>
            <person name="Abrahante J.E."/>
            <person name="Garbe J."/>
        </authorList>
    </citation>
    <scope>NUCLEOTIDE SEQUENCE</scope>
    <source>
        <strain evidence="1">Duluth1</strain>
        <tissue evidence="1">Whole animal</tissue>
    </source>
</reference>
<evidence type="ECO:0000313" key="2">
    <source>
        <dbReference type="Proteomes" id="UP000828390"/>
    </source>
</evidence>
<dbReference type="AlphaFoldDB" id="A0A9D4RG19"/>
<comment type="caution">
    <text evidence="1">The sequence shown here is derived from an EMBL/GenBank/DDBJ whole genome shotgun (WGS) entry which is preliminary data.</text>
</comment>
<reference evidence="1" key="1">
    <citation type="journal article" date="2019" name="bioRxiv">
        <title>The Genome of the Zebra Mussel, Dreissena polymorpha: A Resource for Invasive Species Research.</title>
        <authorList>
            <person name="McCartney M.A."/>
            <person name="Auch B."/>
            <person name="Kono T."/>
            <person name="Mallez S."/>
            <person name="Zhang Y."/>
            <person name="Obille A."/>
            <person name="Becker A."/>
            <person name="Abrahante J.E."/>
            <person name="Garbe J."/>
            <person name="Badalamenti J.P."/>
            <person name="Herman A."/>
            <person name="Mangelson H."/>
            <person name="Liachko I."/>
            <person name="Sullivan S."/>
            <person name="Sone E.D."/>
            <person name="Koren S."/>
            <person name="Silverstein K.A.T."/>
            <person name="Beckman K.B."/>
            <person name="Gohl D.M."/>
        </authorList>
    </citation>
    <scope>NUCLEOTIDE SEQUENCE</scope>
    <source>
        <strain evidence="1">Duluth1</strain>
        <tissue evidence="1">Whole animal</tissue>
    </source>
</reference>
<name>A0A9D4RG19_DREPO</name>
<keyword evidence="2" id="KW-1185">Reference proteome</keyword>
<dbReference type="EMBL" id="JAIWYP010000002">
    <property type="protein sequence ID" value="KAH3864960.1"/>
    <property type="molecule type" value="Genomic_DNA"/>
</dbReference>
<dbReference type="Proteomes" id="UP000828390">
    <property type="component" value="Unassembled WGS sequence"/>
</dbReference>
<evidence type="ECO:0000313" key="1">
    <source>
        <dbReference type="EMBL" id="KAH3864960.1"/>
    </source>
</evidence>
<accession>A0A9D4RG19</accession>
<sequence length="233" mass="26169">MNILGYGPEIRQKRRDSFKEHDRLYNTLNNGLPLFITAGSKAEGLTCLFESDIDKLYVLPNAVCLENSCDQHNIPYHITIFEMNCKMTNAGYCRVLLGRLAPAGTSAIPDSLCENECGNTLLSSALFVEHFRNIPLGSSTVSHPQAGPSLPWSTGPYKIDRVHAIRCHCPNMLQAWANRTRHWPPSNIVEKVVAMGAFVTPIGFKGSKHIHVEWRIYLILEKRNLLIILTTLK</sequence>
<protein>
    <submittedName>
        <fullName evidence="1">Uncharacterized protein</fullName>
    </submittedName>
</protein>
<proteinExistence type="predicted"/>